<dbReference type="Proteomes" id="UP000434036">
    <property type="component" value="Unassembled WGS sequence"/>
</dbReference>
<evidence type="ECO:0000256" key="1">
    <source>
        <dbReference type="SAM" id="MobiDB-lite"/>
    </source>
</evidence>
<dbReference type="InterPro" id="IPR006626">
    <property type="entry name" value="PbH1"/>
</dbReference>
<reference evidence="2 3" key="2">
    <citation type="submission" date="2020-01" db="EMBL/GenBank/DDBJ databases">
        <title>Clostridiaceae sp. nov. isolated from the gut of human by culturomics.</title>
        <authorList>
            <person name="Chang Y."/>
        </authorList>
    </citation>
    <scope>NUCLEOTIDE SEQUENCE [LARGE SCALE GENOMIC DNA]</scope>
    <source>
        <strain evidence="2 3">DONG20-135</strain>
    </source>
</reference>
<feature type="region of interest" description="Disordered" evidence="1">
    <location>
        <begin position="38"/>
        <end position="71"/>
    </location>
</feature>
<dbReference type="Pfam" id="PF18889">
    <property type="entry name" value="Beta_helix_3"/>
    <property type="match status" value="8"/>
</dbReference>
<evidence type="ECO:0008006" key="4">
    <source>
        <dbReference type="Google" id="ProtNLM"/>
    </source>
</evidence>
<proteinExistence type="predicted"/>
<comment type="caution">
    <text evidence="2">The sequence shown here is derived from an EMBL/GenBank/DDBJ whole genome shotgun (WGS) entry which is preliminary data.</text>
</comment>
<dbReference type="AlphaFoldDB" id="A0A6N8U6N3"/>
<feature type="compositionally biased region" description="Basic and acidic residues" evidence="1">
    <location>
        <begin position="55"/>
        <end position="64"/>
    </location>
</feature>
<reference evidence="2 3" key="1">
    <citation type="submission" date="2019-12" db="EMBL/GenBank/DDBJ databases">
        <authorList>
            <person name="Yang R."/>
        </authorList>
    </citation>
    <scope>NUCLEOTIDE SEQUENCE [LARGE SCALE GENOMIC DNA]</scope>
    <source>
        <strain evidence="2 3">DONG20-135</strain>
    </source>
</reference>
<sequence length="1051" mass="108066">MKTMRKKRTAGILLSGFLIAGITLGNPYVYAKEQEIEETSVQEQQPEAQETNEEAETKAAEDKSTALQRPLKRELGQTMLNGVTPMVSGTFGSFQVDASSSDMWVDAGSDVLEITQPGTIKITGDGTGSSSNFTNGSIKITAVGTVNITIDGVWLSGSDKGMDISSACTVNLTLMNDNFFRGMNGGVRVSSESSLTIDGTGSLGAKGMAGGTGIGGNTREANGPITINSGTITSTGMRAAGIGSGSQSTDGGNITINGGNINASANRGGAGIGGSPGGNVKNITINGGTIEASGDTGAGIGSGLGIASARTMVENITINGGNVSAYGNESAAIGGGNYGDVKNITINGGNIVADGLAGTIIGGGSNALVENIEITGGSIKTSSRNDNDIADIGDGLNPVEPIKGLYISGGLFHLLKELTIPVYNNPTDKVPVYGTAFPSTNGTKKFKVDGHDYKIEEITDPTGYSFFMTGEDHLVMTRDTNSDRNTPYSAIWNPDTQRFTFSAAAEAGDFVVVGGVSGTNYQFDESQGFLEILTSGDYRIYSVVDETSDAIFISNSNLAADVNLTIVDLNINGYLSGITLRNKLTKLTLIGENTIIAQGTISAAFTVEEKAKLEIMGDGSLTCSAAGEAGIGGAKGNMNGEITIQSGTITASGVTGAGIGGSRGPSGRITINGGTVHAISESGAGIGGASGKMGGGITINGGNVIAESTSGAGIGAGEGTYAKNVVVNGGTVTAISSTGDGIGSGANDPAPLNNTIEIGYASVLAKGVNPISGKQVITTEGRSGAMYEIKNHNGAAPIKVDDVEYTMDGNHPNGDTSYYLYMEATVPHTITVGTDSFEIAWYDGIFKLKPPQVDSAQVVETTTSSISVTATPQPKYGDVEYCMTGTGWVFTKDTTFENLKAGEKYSIMVRYAGNDEYGTSEEVFLNTETKPAIYTISIPTEMTADGTSQNIAVDTAEDFALGYQGKVNVKVTGGINSDGLMPLTRTSGTEKPTITSQLNVLNTPFKNLSANVATFQTKNDPAVPISFAKPTGNIPAGSYRGTAVFTISYTQ</sequence>
<evidence type="ECO:0000313" key="2">
    <source>
        <dbReference type="EMBL" id="MXQ73185.1"/>
    </source>
</evidence>
<name>A0A6N8U6N3_9FIRM</name>
<evidence type="ECO:0000313" key="3">
    <source>
        <dbReference type="Proteomes" id="UP000434036"/>
    </source>
</evidence>
<dbReference type="EMBL" id="WUUQ01000001">
    <property type="protein sequence ID" value="MXQ73185.1"/>
    <property type="molecule type" value="Genomic_DNA"/>
</dbReference>
<dbReference type="SMART" id="SM00710">
    <property type="entry name" value="PbH1"/>
    <property type="match status" value="9"/>
</dbReference>
<keyword evidence="3" id="KW-1185">Reference proteome</keyword>
<accession>A0A6N8U6N3</accession>
<gene>
    <name evidence="2" type="ORF">GSF08_04450</name>
</gene>
<protein>
    <recommendedName>
        <fullName evidence="4">Carbohydrate-binding domain-containing protein</fullName>
    </recommendedName>
</protein>
<organism evidence="2 3">
    <name type="scientific">Copranaerobaculum intestinale</name>
    <dbReference type="NCBI Taxonomy" id="2692629"/>
    <lineage>
        <taxon>Bacteria</taxon>
        <taxon>Bacillati</taxon>
        <taxon>Bacillota</taxon>
        <taxon>Erysipelotrichia</taxon>
        <taxon>Erysipelotrichales</taxon>
        <taxon>Erysipelotrichaceae</taxon>
        <taxon>Copranaerobaculum</taxon>
    </lineage>
</organism>